<reference evidence="9 10" key="1">
    <citation type="submission" date="2016-06" db="EMBL/GenBank/DDBJ databases">
        <authorList>
            <person name="Kjaerup R.B."/>
            <person name="Dalgaard T.S."/>
            <person name="Juul-Madsen H.R."/>
        </authorList>
    </citation>
    <scope>NUCLEOTIDE SEQUENCE [LARGE SCALE GENOMIC DNA]</scope>
    <source>
        <strain evidence="9 10">DSM 43818</strain>
    </source>
</reference>
<feature type="binding site" evidence="8">
    <location>
        <position position="12"/>
    </location>
    <ligand>
        <name>Mg(2+)</name>
        <dbReference type="ChEBI" id="CHEBI:18420"/>
    </ligand>
</feature>
<evidence type="ECO:0000256" key="5">
    <source>
        <dbReference type="ARBA" id="ARBA00022755"/>
    </source>
</evidence>
<comment type="pathway">
    <text evidence="8">Purine metabolism; AMP biosynthesis via de novo pathway; AMP from IMP: step 1/2.</text>
</comment>
<keyword evidence="5 8" id="KW-0658">Purine biosynthesis</keyword>
<dbReference type="Pfam" id="PF00709">
    <property type="entry name" value="Adenylsucc_synt"/>
    <property type="match status" value="1"/>
</dbReference>
<dbReference type="Gene3D" id="1.10.300.10">
    <property type="entry name" value="Adenylosuccinate Synthetase, subunit A, domain 2"/>
    <property type="match status" value="1"/>
</dbReference>
<dbReference type="STRING" id="145857.GA0070616_0592"/>
<dbReference type="GO" id="GO:0004019">
    <property type="term" value="F:adenylosuccinate synthase activity"/>
    <property type="evidence" value="ECO:0007669"/>
    <property type="project" value="UniProtKB-UniRule"/>
</dbReference>
<feature type="binding site" evidence="8">
    <location>
        <position position="39"/>
    </location>
    <ligand>
        <name>Mg(2+)</name>
        <dbReference type="ChEBI" id="CHEBI:18420"/>
    </ligand>
</feature>
<dbReference type="SMART" id="SM00788">
    <property type="entry name" value="Adenylsucc_synt"/>
    <property type="match status" value="1"/>
</dbReference>
<keyword evidence="10" id="KW-1185">Reference proteome</keyword>
<feature type="binding site" evidence="8">
    <location>
        <begin position="39"/>
        <end position="41"/>
    </location>
    <ligand>
        <name>GTP</name>
        <dbReference type="ChEBI" id="CHEBI:37565"/>
    </ligand>
</feature>
<dbReference type="InterPro" id="IPR027417">
    <property type="entry name" value="P-loop_NTPase"/>
</dbReference>
<feature type="binding site" evidence="8">
    <location>
        <begin position="297"/>
        <end position="303"/>
    </location>
    <ligand>
        <name>substrate</name>
    </ligand>
</feature>
<comment type="cofactor">
    <cofactor evidence="8">
        <name>Mg(2+)</name>
        <dbReference type="ChEBI" id="CHEBI:18420"/>
    </cofactor>
    <text evidence="8">Binds 1 Mg(2+) ion per subunit.</text>
</comment>
<dbReference type="EMBL" id="FMHT01000003">
    <property type="protein sequence ID" value="SCL14967.1"/>
    <property type="molecule type" value="Genomic_DNA"/>
</dbReference>
<comment type="subunit">
    <text evidence="1 8">Homodimer.</text>
</comment>
<feature type="binding site" evidence="8">
    <location>
        <begin position="11"/>
        <end position="17"/>
    </location>
    <ligand>
        <name>GTP</name>
        <dbReference type="ChEBI" id="CHEBI:37565"/>
    </ligand>
</feature>
<comment type="similarity">
    <text evidence="8">Belongs to the adenylosuccinate synthetase family.</text>
</comment>
<evidence type="ECO:0000256" key="3">
    <source>
        <dbReference type="ARBA" id="ARBA00022723"/>
    </source>
</evidence>
<keyword evidence="6 8" id="KW-0460">Magnesium</keyword>
<feature type="binding site" evidence="8">
    <location>
        <begin position="411"/>
        <end position="413"/>
    </location>
    <ligand>
        <name>GTP</name>
        <dbReference type="ChEBI" id="CHEBI:37565"/>
    </ligand>
</feature>
<proteinExistence type="inferred from homology"/>
<sequence length="422" mass="45969">MISTVVGLNWGDEGKGRMVDYLAADADIVGRYHGGSNAGHTIQLDEGRFTLHSLPSSVFRPGVRNVLGPGMTVDLDGLLAEIDLVTRHGVDPSGILLSGNASICFPFHRDLDAHEETRLGRNQYGSTKMGISPAYGDRVMKKTLLVRELFETRQLASRLSAVVGWANVRLEKIYGEPGWDLRDAERWAADVRERIEPYLSDTTAVLTQAEQADASVLAEGQLGALRDIYFGIYPFSTSSTCLAAHAPVGLGVPWARVRHTVGVTKAFSSCVGAGPFVTEFDDERAAFLRDRWGEFGATTNRPRRLGHFDAVATRYGVVMQGADEVAVTNLDQLSGTGELKICTGYRIDGRVTPDFTPSVAALSEAEPCYETFAGWDADITGIRTYDDLPKQARAYLEAIEALLRVPVTYVSVGAHRDALVTR</sequence>
<feature type="binding site" description="in other chain" evidence="8">
    <location>
        <position position="237"/>
    </location>
    <ligand>
        <name>IMP</name>
        <dbReference type="ChEBI" id="CHEBI:58053"/>
        <note>ligand shared between dimeric partners</note>
    </ligand>
</feature>
<keyword evidence="8" id="KW-0963">Cytoplasm</keyword>
<feature type="binding site" evidence="8">
    <location>
        <position position="141"/>
    </location>
    <ligand>
        <name>IMP</name>
        <dbReference type="ChEBI" id="CHEBI:58053"/>
        <note>ligand shared between dimeric partners</note>
    </ligand>
</feature>
<gene>
    <name evidence="8" type="primary">purA</name>
    <name evidence="9" type="ORF">GA0070616_0592</name>
</gene>
<name>A0A1C6RD00_9ACTN</name>
<evidence type="ECO:0000313" key="10">
    <source>
        <dbReference type="Proteomes" id="UP000199699"/>
    </source>
</evidence>
<dbReference type="GO" id="GO:0000287">
    <property type="term" value="F:magnesium ion binding"/>
    <property type="evidence" value="ECO:0007669"/>
    <property type="project" value="UniProtKB-UniRule"/>
</dbReference>
<feature type="active site" description="Proton acceptor" evidence="8">
    <location>
        <position position="12"/>
    </location>
</feature>
<dbReference type="Gene3D" id="3.40.440.10">
    <property type="entry name" value="Adenylosuccinate Synthetase, subunit A, domain 1"/>
    <property type="match status" value="1"/>
</dbReference>
<evidence type="ECO:0000256" key="4">
    <source>
        <dbReference type="ARBA" id="ARBA00022741"/>
    </source>
</evidence>
<keyword evidence="4 8" id="KW-0547">Nucleotide-binding</keyword>
<dbReference type="SUPFAM" id="SSF52540">
    <property type="entry name" value="P-loop containing nucleoside triphosphate hydrolases"/>
    <property type="match status" value="1"/>
</dbReference>
<dbReference type="HAMAP" id="MF_00011">
    <property type="entry name" value="Adenylosucc_synth"/>
    <property type="match status" value="1"/>
</dbReference>
<feature type="active site" description="Proton donor" evidence="8">
    <location>
        <position position="40"/>
    </location>
</feature>
<evidence type="ECO:0000313" key="9">
    <source>
        <dbReference type="EMBL" id="SCL14967.1"/>
    </source>
</evidence>
<dbReference type="CDD" id="cd03108">
    <property type="entry name" value="AdSS"/>
    <property type="match status" value="1"/>
</dbReference>
<dbReference type="AlphaFoldDB" id="A0A1C6RD00"/>
<keyword evidence="2 8" id="KW-0436">Ligase</keyword>
<dbReference type="PANTHER" id="PTHR11846">
    <property type="entry name" value="ADENYLOSUCCINATE SYNTHETASE"/>
    <property type="match status" value="1"/>
</dbReference>
<protein>
    <recommendedName>
        <fullName evidence="8">Adenylosuccinate synthetase</fullName>
        <shortName evidence="8">AMPSase</shortName>
        <shortName evidence="8">AdSS</shortName>
        <ecNumber evidence="8">6.3.4.4</ecNumber>
    </recommendedName>
    <alternativeName>
        <fullName evidence="8">IMP--aspartate ligase</fullName>
    </alternativeName>
</protein>
<dbReference type="GO" id="GO:0044208">
    <property type="term" value="P:'de novo' AMP biosynthetic process"/>
    <property type="evidence" value="ECO:0007669"/>
    <property type="project" value="UniProtKB-UniRule"/>
</dbReference>
<dbReference type="Proteomes" id="UP000199699">
    <property type="component" value="Unassembled WGS sequence"/>
</dbReference>
<accession>A0A1C6RD00</accession>
<evidence type="ECO:0000256" key="6">
    <source>
        <dbReference type="ARBA" id="ARBA00022842"/>
    </source>
</evidence>
<comment type="caution">
    <text evidence="8">Lacks conserved residue(s) required for the propagation of feature annotation.</text>
</comment>
<organism evidence="9 10">
    <name type="scientific">Micromonospora nigra</name>
    <dbReference type="NCBI Taxonomy" id="145857"/>
    <lineage>
        <taxon>Bacteria</taxon>
        <taxon>Bacillati</taxon>
        <taxon>Actinomycetota</taxon>
        <taxon>Actinomycetes</taxon>
        <taxon>Micromonosporales</taxon>
        <taxon>Micromonosporaceae</taxon>
        <taxon>Micromonospora</taxon>
    </lineage>
</organism>
<dbReference type="GO" id="GO:0005525">
    <property type="term" value="F:GTP binding"/>
    <property type="evidence" value="ECO:0007669"/>
    <property type="project" value="UniProtKB-UniRule"/>
</dbReference>
<dbReference type="PANTHER" id="PTHR11846:SF0">
    <property type="entry name" value="ADENYLOSUCCINATE SYNTHETASE"/>
    <property type="match status" value="1"/>
</dbReference>
<comment type="function">
    <text evidence="8">Plays an important role in the de novo pathway of purine nucleotide biosynthesis. Catalyzes the first committed step in the biosynthesis of AMP from IMP.</text>
</comment>
<dbReference type="InterPro" id="IPR042109">
    <property type="entry name" value="Adenylosuccinate_synth_dom1"/>
</dbReference>
<comment type="subcellular location">
    <subcellularLocation>
        <location evidence="8">Cytoplasm</location>
    </subcellularLocation>
</comment>
<dbReference type="OrthoDB" id="9807553at2"/>
<feature type="binding site" evidence="8">
    <location>
        <begin position="329"/>
        <end position="331"/>
    </location>
    <ligand>
        <name>GTP</name>
        <dbReference type="ChEBI" id="CHEBI:37565"/>
    </ligand>
</feature>
<evidence type="ECO:0000256" key="2">
    <source>
        <dbReference type="ARBA" id="ARBA00022598"/>
    </source>
</evidence>
<dbReference type="FunFam" id="3.90.170.10:FF:000001">
    <property type="entry name" value="Adenylosuccinate synthetase"/>
    <property type="match status" value="1"/>
</dbReference>
<feature type="binding site" description="in other chain" evidence="8">
    <location>
        <begin position="37"/>
        <end position="40"/>
    </location>
    <ligand>
        <name>IMP</name>
        <dbReference type="ChEBI" id="CHEBI:58053"/>
        <note>ligand shared between dimeric partners</note>
    </ligand>
</feature>
<dbReference type="InterPro" id="IPR001114">
    <property type="entry name" value="Adenylosuccinate_synthetase"/>
</dbReference>
<keyword evidence="3 8" id="KW-0479">Metal-binding</keyword>
<dbReference type="GO" id="GO:0046040">
    <property type="term" value="P:IMP metabolic process"/>
    <property type="evidence" value="ECO:0007669"/>
    <property type="project" value="TreeGrafter"/>
</dbReference>
<dbReference type="EC" id="6.3.4.4" evidence="8"/>
<dbReference type="InterPro" id="IPR042110">
    <property type="entry name" value="Adenylosuccinate_synth_dom2"/>
</dbReference>
<evidence type="ECO:0000256" key="1">
    <source>
        <dbReference type="ARBA" id="ARBA00011738"/>
    </source>
</evidence>
<feature type="binding site" description="in other chain" evidence="8">
    <location>
        <begin position="12"/>
        <end position="15"/>
    </location>
    <ligand>
        <name>IMP</name>
        <dbReference type="ChEBI" id="CHEBI:58053"/>
        <note>ligand shared between dimeric partners</note>
    </ligand>
</feature>
<dbReference type="InterPro" id="IPR042111">
    <property type="entry name" value="Adenylosuccinate_synth_dom3"/>
</dbReference>
<dbReference type="Gene3D" id="3.90.170.10">
    <property type="entry name" value="Adenylosuccinate Synthetase, subunit A, domain 3"/>
    <property type="match status" value="1"/>
</dbReference>
<feature type="binding site" description="in other chain" evidence="8">
    <location>
        <position position="127"/>
    </location>
    <ligand>
        <name>IMP</name>
        <dbReference type="ChEBI" id="CHEBI:58053"/>
        <note>ligand shared between dimeric partners</note>
    </ligand>
</feature>
<evidence type="ECO:0000256" key="8">
    <source>
        <dbReference type="HAMAP-Rule" id="MF_00011"/>
    </source>
</evidence>
<dbReference type="GO" id="GO:0005737">
    <property type="term" value="C:cytoplasm"/>
    <property type="evidence" value="ECO:0007669"/>
    <property type="project" value="UniProtKB-SubCell"/>
</dbReference>
<dbReference type="NCBIfam" id="NF002223">
    <property type="entry name" value="PRK01117.1"/>
    <property type="match status" value="1"/>
</dbReference>
<dbReference type="UniPathway" id="UPA00075">
    <property type="reaction ID" value="UER00335"/>
</dbReference>
<feature type="binding site" evidence="8">
    <location>
        <position position="303"/>
    </location>
    <ligand>
        <name>GTP</name>
        <dbReference type="ChEBI" id="CHEBI:37565"/>
    </ligand>
</feature>
<comment type="catalytic activity">
    <reaction evidence="8">
        <text>IMP + L-aspartate + GTP = N(6)-(1,2-dicarboxyethyl)-AMP + GDP + phosphate + 2 H(+)</text>
        <dbReference type="Rhea" id="RHEA:15753"/>
        <dbReference type="ChEBI" id="CHEBI:15378"/>
        <dbReference type="ChEBI" id="CHEBI:29991"/>
        <dbReference type="ChEBI" id="CHEBI:37565"/>
        <dbReference type="ChEBI" id="CHEBI:43474"/>
        <dbReference type="ChEBI" id="CHEBI:57567"/>
        <dbReference type="ChEBI" id="CHEBI:58053"/>
        <dbReference type="ChEBI" id="CHEBI:58189"/>
        <dbReference type="EC" id="6.3.4.4"/>
    </reaction>
</comment>
<evidence type="ECO:0000256" key="7">
    <source>
        <dbReference type="ARBA" id="ARBA00023134"/>
    </source>
</evidence>
<feature type="binding site" description="in other chain" evidence="8">
    <location>
        <position position="301"/>
    </location>
    <ligand>
        <name>IMP</name>
        <dbReference type="ChEBI" id="CHEBI:58053"/>
        <note>ligand shared between dimeric partners</note>
    </ligand>
</feature>
<dbReference type="RefSeq" id="WP_091075732.1">
    <property type="nucleotide sequence ID" value="NZ_FMHT01000003.1"/>
</dbReference>
<keyword evidence="7 8" id="KW-0342">GTP-binding</keyword>